<keyword evidence="3" id="KW-1185">Reference proteome</keyword>
<accession>A0A0V0QHP2</accession>
<evidence type="ECO:0000313" key="3">
    <source>
        <dbReference type="Proteomes" id="UP000054937"/>
    </source>
</evidence>
<name>A0A0V0QHP2_PSEPJ</name>
<dbReference type="Proteomes" id="UP000054937">
    <property type="component" value="Unassembled WGS sequence"/>
</dbReference>
<feature type="coiled-coil region" evidence="1">
    <location>
        <begin position="1"/>
        <end position="47"/>
    </location>
</feature>
<dbReference type="OMA" id="CIKMITE"/>
<reference evidence="2 3" key="1">
    <citation type="journal article" date="2015" name="Sci. Rep.">
        <title>Genome of the facultative scuticociliatosis pathogen Pseudocohnilembus persalinus provides insight into its virulence through horizontal gene transfer.</title>
        <authorList>
            <person name="Xiong J."/>
            <person name="Wang G."/>
            <person name="Cheng J."/>
            <person name="Tian M."/>
            <person name="Pan X."/>
            <person name="Warren A."/>
            <person name="Jiang C."/>
            <person name="Yuan D."/>
            <person name="Miao W."/>
        </authorList>
    </citation>
    <scope>NUCLEOTIDE SEQUENCE [LARGE SCALE GENOMIC DNA]</scope>
    <source>
        <strain evidence="2">36N120E</strain>
    </source>
</reference>
<sequence>MEKLQNKEKELNQEINQDQFNQTNKFKEISKEEREELKEQLKKIQQGFRLDYDPENIKQKYIYPFNQTFIRKLNISLKDDEQYIKKLGVVASDNDNKLMPYELAQYHFPFTQIKLEQNELKDLQKPITIQINEIQKKIEEFIDKFPTQMIPTVKKTSNSNKQQGTFNYLKEIKNNLYNDNNSDQEQYKENEQDNKEFLKGRYITFQEEDLEKIMKLFMKDEMARIIGITCHLSYWTLFGYVNPVQIDSLAKKEMYIMMHDIKEYLANQINQKLWNSLGFPMLLLCIKMITELIFKETYILFFEENSYDNNSPGTIAMDKIFSLIDKILDESNFFGRFTFLESDFKNIKKNMTGGKERKYMRKRLYATSPFIDQLIQNPLNSKTRNLLAQKRKDDIKQTSGTIKAIEALPKKQNGMTYATNRQKYLRVDKSIFNNEEKINELKHTQKQKMVKMIMGKVLPKIDSRITRKLND</sequence>
<gene>
    <name evidence="2" type="ORF">PPERSA_01572</name>
</gene>
<proteinExistence type="predicted"/>
<dbReference type="InParanoid" id="A0A0V0QHP2"/>
<organism evidence="2 3">
    <name type="scientific">Pseudocohnilembus persalinus</name>
    <name type="common">Ciliate</name>
    <dbReference type="NCBI Taxonomy" id="266149"/>
    <lineage>
        <taxon>Eukaryota</taxon>
        <taxon>Sar</taxon>
        <taxon>Alveolata</taxon>
        <taxon>Ciliophora</taxon>
        <taxon>Intramacronucleata</taxon>
        <taxon>Oligohymenophorea</taxon>
        <taxon>Scuticociliatia</taxon>
        <taxon>Philasterida</taxon>
        <taxon>Pseudocohnilembidae</taxon>
        <taxon>Pseudocohnilembus</taxon>
    </lineage>
</organism>
<dbReference type="AlphaFoldDB" id="A0A0V0QHP2"/>
<evidence type="ECO:0000313" key="2">
    <source>
        <dbReference type="EMBL" id="KRX01702.1"/>
    </source>
</evidence>
<keyword evidence="1" id="KW-0175">Coiled coil</keyword>
<protein>
    <submittedName>
        <fullName evidence="2">Uncharacterized protein</fullName>
    </submittedName>
</protein>
<evidence type="ECO:0000256" key="1">
    <source>
        <dbReference type="SAM" id="Coils"/>
    </source>
</evidence>
<dbReference type="EMBL" id="LDAU01000166">
    <property type="protein sequence ID" value="KRX01702.1"/>
    <property type="molecule type" value="Genomic_DNA"/>
</dbReference>
<dbReference type="OrthoDB" id="159675at2759"/>
<comment type="caution">
    <text evidence="2">The sequence shown here is derived from an EMBL/GenBank/DDBJ whole genome shotgun (WGS) entry which is preliminary data.</text>
</comment>